<protein>
    <submittedName>
        <fullName evidence="6">Trypsin-like peptidase domain-containing protein</fullName>
    </submittedName>
</protein>
<dbReference type="PANTHER" id="PTHR43343:SF3">
    <property type="entry name" value="PROTEASE DO-LIKE 8, CHLOROPLASTIC"/>
    <property type="match status" value="1"/>
</dbReference>
<evidence type="ECO:0000256" key="3">
    <source>
        <dbReference type="ARBA" id="ARBA00022801"/>
    </source>
</evidence>
<keyword evidence="7" id="KW-1185">Reference proteome</keyword>
<name>A0ABU9XED6_9BACI</name>
<dbReference type="Gene3D" id="2.40.10.10">
    <property type="entry name" value="Trypsin-like serine proteases"/>
    <property type="match status" value="2"/>
</dbReference>
<gene>
    <name evidence="6" type="ORF">ABC228_05415</name>
</gene>
<dbReference type="InterPro" id="IPR051201">
    <property type="entry name" value="Chloro_Bact_Ser_Proteases"/>
</dbReference>
<proteinExistence type="inferred from homology"/>
<keyword evidence="2" id="KW-0645">Protease</keyword>
<dbReference type="SUPFAM" id="SSF50494">
    <property type="entry name" value="Trypsin-like serine proteases"/>
    <property type="match status" value="1"/>
</dbReference>
<accession>A0ABU9XED6</accession>
<evidence type="ECO:0000256" key="1">
    <source>
        <dbReference type="ARBA" id="ARBA00010541"/>
    </source>
</evidence>
<evidence type="ECO:0000256" key="2">
    <source>
        <dbReference type="ARBA" id="ARBA00022670"/>
    </source>
</evidence>
<keyword evidence="4" id="KW-0720">Serine protease</keyword>
<dbReference type="InterPro" id="IPR043504">
    <property type="entry name" value="Peptidase_S1_PA_chymotrypsin"/>
</dbReference>
<comment type="similarity">
    <text evidence="1">Belongs to the peptidase S1C family.</text>
</comment>
<organism evidence="6 7">
    <name type="scientific">Ornithinibacillus xuwenensis</name>
    <dbReference type="NCBI Taxonomy" id="3144668"/>
    <lineage>
        <taxon>Bacteria</taxon>
        <taxon>Bacillati</taxon>
        <taxon>Bacillota</taxon>
        <taxon>Bacilli</taxon>
        <taxon>Bacillales</taxon>
        <taxon>Bacillaceae</taxon>
        <taxon>Ornithinibacillus</taxon>
    </lineage>
</organism>
<dbReference type="EMBL" id="JBDIML010000001">
    <property type="protein sequence ID" value="MEN2766620.1"/>
    <property type="molecule type" value="Genomic_DNA"/>
</dbReference>
<keyword evidence="5" id="KW-0812">Transmembrane</keyword>
<dbReference type="PANTHER" id="PTHR43343">
    <property type="entry name" value="PEPTIDASE S12"/>
    <property type="match status" value="1"/>
</dbReference>
<comment type="caution">
    <text evidence="6">The sequence shown here is derived from an EMBL/GenBank/DDBJ whole genome shotgun (WGS) entry which is preliminary data.</text>
</comment>
<evidence type="ECO:0000256" key="4">
    <source>
        <dbReference type="ARBA" id="ARBA00022825"/>
    </source>
</evidence>
<dbReference type="InterPro" id="IPR001940">
    <property type="entry name" value="Peptidase_S1C"/>
</dbReference>
<evidence type="ECO:0000313" key="6">
    <source>
        <dbReference type="EMBL" id="MEN2766620.1"/>
    </source>
</evidence>
<reference evidence="6 7" key="1">
    <citation type="submission" date="2024-05" db="EMBL/GenBank/DDBJ databases">
        <authorList>
            <person name="Haq I."/>
            <person name="Ullah Z."/>
            <person name="Ahmad R."/>
            <person name="Li M."/>
            <person name="Tong Y."/>
        </authorList>
    </citation>
    <scope>NUCLEOTIDE SEQUENCE [LARGE SCALE GENOMIC DNA]</scope>
    <source>
        <strain evidence="6 7">16A2E</strain>
    </source>
</reference>
<keyword evidence="3" id="KW-0378">Hydrolase</keyword>
<keyword evidence="5" id="KW-0472">Membrane</keyword>
<evidence type="ECO:0000313" key="7">
    <source>
        <dbReference type="Proteomes" id="UP001444625"/>
    </source>
</evidence>
<dbReference type="RefSeq" id="WP_345824064.1">
    <property type="nucleotide sequence ID" value="NZ_JBDIML010000001.1"/>
</dbReference>
<evidence type="ECO:0000256" key="5">
    <source>
        <dbReference type="SAM" id="Phobius"/>
    </source>
</evidence>
<dbReference type="Pfam" id="PF13365">
    <property type="entry name" value="Trypsin_2"/>
    <property type="match status" value="1"/>
</dbReference>
<dbReference type="Proteomes" id="UP001444625">
    <property type="component" value="Unassembled WGS sequence"/>
</dbReference>
<keyword evidence="5" id="KW-1133">Transmembrane helix</keyword>
<feature type="transmembrane region" description="Helical" evidence="5">
    <location>
        <begin position="7"/>
        <end position="28"/>
    </location>
</feature>
<dbReference type="InterPro" id="IPR009003">
    <property type="entry name" value="Peptidase_S1_PA"/>
</dbReference>
<sequence>MQSIRKLPIIAAIAIIVMGVGTLVYLYFSWQAKDLTINNPIIEKLDLDETEVDLKTIIHEAEKNVVQIEAQNEHSTVTGSGFLFNEKGDIITNAHVIKGAETIHVRTANARIYPAAVIGSGDTTDVAVIRVPQLAGETGLTLDKDSLAETGDEVIALGSPHGFQNTVTLGIISGTERDFSVDGFDYNNVYQISAQITHGNSGGPLINRTTGKVVGINSVGTQDGTIGFSIPILDVINDIETWSNEAQNDQLTFTNTEELLNSLDEEQFILDAEYVMEYFLDSIIIRDYVGAYSLLGDTMQSSTSYSSFREGYIQIMDVKYTHLSTEIKENNQAIVTVDINLTKNQPNEEETIDENYQYQFTIGYENDQLKIIKLETTQE</sequence>
<dbReference type="PRINTS" id="PR00834">
    <property type="entry name" value="PROTEASES2C"/>
</dbReference>